<evidence type="ECO:0000256" key="1">
    <source>
        <dbReference type="SAM" id="MobiDB-lite"/>
    </source>
</evidence>
<organism evidence="2 3">
    <name type="scientific">Euplotes crassus</name>
    <dbReference type="NCBI Taxonomy" id="5936"/>
    <lineage>
        <taxon>Eukaryota</taxon>
        <taxon>Sar</taxon>
        <taxon>Alveolata</taxon>
        <taxon>Ciliophora</taxon>
        <taxon>Intramacronucleata</taxon>
        <taxon>Spirotrichea</taxon>
        <taxon>Hypotrichia</taxon>
        <taxon>Euplotida</taxon>
        <taxon>Euplotidae</taxon>
        <taxon>Moneuplotes</taxon>
    </lineage>
</organism>
<dbReference type="Proteomes" id="UP001295684">
    <property type="component" value="Unassembled WGS sequence"/>
</dbReference>
<feature type="region of interest" description="Disordered" evidence="1">
    <location>
        <begin position="1"/>
        <end position="27"/>
    </location>
</feature>
<evidence type="ECO:0000313" key="2">
    <source>
        <dbReference type="EMBL" id="CAI2374918.1"/>
    </source>
</evidence>
<gene>
    <name evidence="2" type="ORF">ECRASSUSDP1_LOCUS16276</name>
</gene>
<proteinExistence type="predicted"/>
<keyword evidence="3" id="KW-1185">Reference proteome</keyword>
<protein>
    <submittedName>
        <fullName evidence="2">Uncharacterized protein</fullName>
    </submittedName>
</protein>
<evidence type="ECO:0000313" key="3">
    <source>
        <dbReference type="Proteomes" id="UP001295684"/>
    </source>
</evidence>
<accession>A0AAD2CZX9</accession>
<comment type="caution">
    <text evidence="2">The sequence shown here is derived from an EMBL/GenBank/DDBJ whole genome shotgun (WGS) entry which is preliminary data.</text>
</comment>
<reference evidence="2" key="1">
    <citation type="submission" date="2023-07" db="EMBL/GenBank/DDBJ databases">
        <authorList>
            <consortium name="AG Swart"/>
            <person name="Singh M."/>
            <person name="Singh A."/>
            <person name="Seah K."/>
            <person name="Emmerich C."/>
        </authorList>
    </citation>
    <scope>NUCLEOTIDE SEQUENCE</scope>
    <source>
        <strain evidence="2">DP1</strain>
    </source>
</reference>
<name>A0AAD2CZX9_EUPCR</name>
<dbReference type="AlphaFoldDB" id="A0AAD2CZX9"/>
<sequence>MQKSSQTPIPYQKSIPKAKHPSPTPFQTLSLKSPLAKKPPSNLKALQLPSLIVLEKERKLASVAFHAIAEEYKIDYSAKFGSCIVYEDYCRKKVFCRNFRVLMKMKTGGEGDRLRVIGTKIRKNDLQRLLGQKYAHFDRIEFFQTILGRRTLINGAFIINSFVKICSKTLKNINIWNLSLSHKNFANIILMNHICQSIEFIDCIILEGKLKSKLDKKSSLKKIRFYNNEGYLLNIESIKCIVHNLSLCLSCNVKIFINNSKSDPEYCDQLQSIVENTKFEIHLESDL</sequence>
<dbReference type="EMBL" id="CAMPGE010016352">
    <property type="protein sequence ID" value="CAI2374918.1"/>
    <property type="molecule type" value="Genomic_DNA"/>
</dbReference>